<accession>A0A4R4QJD1</accession>
<feature type="compositionally biased region" description="Basic and acidic residues" evidence="1">
    <location>
        <begin position="70"/>
        <end position="85"/>
    </location>
</feature>
<dbReference type="AlphaFoldDB" id="A0A4R4QJD1"/>
<dbReference type="OrthoDB" id="3731278at2"/>
<dbReference type="EMBL" id="SMKA01000001">
    <property type="protein sequence ID" value="TDC35804.1"/>
    <property type="molecule type" value="Genomic_DNA"/>
</dbReference>
<reference evidence="2 3" key="1">
    <citation type="submission" date="2019-03" db="EMBL/GenBank/DDBJ databases">
        <title>Draft genome sequences of novel Actinobacteria.</title>
        <authorList>
            <person name="Sahin N."/>
            <person name="Ay H."/>
            <person name="Saygin H."/>
        </authorList>
    </citation>
    <scope>NUCLEOTIDE SEQUENCE [LARGE SCALE GENOMIC DNA]</scope>
    <source>
        <strain evidence="2 3">JCM 30547</strain>
    </source>
</reference>
<proteinExistence type="predicted"/>
<evidence type="ECO:0000313" key="3">
    <source>
        <dbReference type="Proteomes" id="UP000295075"/>
    </source>
</evidence>
<sequence length="157" mass="17126">MSFLERIGYLETEGQERARLAQSPDGSTNHYLSTLPITLADWPQDLLVELPWKPPRTTEAHRVVVVPLDYRPDSHPDRVDKEPLPRKRNSGAWSCAVVSSDHPSYPVGGYRIVVSAAEIARGRRVDLAGILASPKPTPAMTTCKSTAVRSNGGGTPS</sequence>
<dbReference type="Proteomes" id="UP000295075">
    <property type="component" value="Unassembled WGS sequence"/>
</dbReference>
<organism evidence="2 3">
    <name type="scientific">Kribbella albertanoniae</name>
    <dbReference type="NCBI Taxonomy" id="1266829"/>
    <lineage>
        <taxon>Bacteria</taxon>
        <taxon>Bacillati</taxon>
        <taxon>Actinomycetota</taxon>
        <taxon>Actinomycetes</taxon>
        <taxon>Propionibacteriales</taxon>
        <taxon>Kribbellaceae</taxon>
        <taxon>Kribbella</taxon>
    </lineage>
</organism>
<name>A0A4R4QJD1_9ACTN</name>
<protein>
    <submittedName>
        <fullName evidence="2">Uncharacterized protein</fullName>
    </submittedName>
</protein>
<gene>
    <name evidence="2" type="ORF">E1261_00305</name>
</gene>
<comment type="caution">
    <text evidence="2">The sequence shown here is derived from an EMBL/GenBank/DDBJ whole genome shotgun (WGS) entry which is preliminary data.</text>
</comment>
<evidence type="ECO:0000256" key="1">
    <source>
        <dbReference type="SAM" id="MobiDB-lite"/>
    </source>
</evidence>
<feature type="region of interest" description="Disordered" evidence="1">
    <location>
        <begin position="70"/>
        <end position="91"/>
    </location>
</feature>
<keyword evidence="3" id="KW-1185">Reference proteome</keyword>
<evidence type="ECO:0000313" key="2">
    <source>
        <dbReference type="EMBL" id="TDC35804.1"/>
    </source>
</evidence>
<dbReference type="RefSeq" id="WP_132399843.1">
    <property type="nucleotide sequence ID" value="NZ_SMKA01000001.1"/>
</dbReference>